<dbReference type="Gene3D" id="3.10.100.10">
    <property type="entry name" value="Mannose-Binding Protein A, subunit A"/>
    <property type="match status" value="1"/>
</dbReference>
<accession>A0AAD8FBX8</accession>
<reference evidence="2" key="2">
    <citation type="submission" date="2023-04" db="EMBL/GenBank/DDBJ databases">
        <authorList>
            <person name="Bu L."/>
            <person name="Lu L."/>
            <person name="Laidemitt M.R."/>
            <person name="Zhang S.M."/>
            <person name="Mutuku M."/>
            <person name="Mkoji G."/>
            <person name="Steinauer M."/>
            <person name="Loker E.S."/>
        </authorList>
    </citation>
    <scope>NUCLEOTIDE SEQUENCE</scope>
    <source>
        <strain evidence="2">KasaAsao</strain>
        <tissue evidence="2">Whole Snail</tissue>
    </source>
</reference>
<proteinExistence type="predicted"/>
<comment type="caution">
    <text evidence="2">The sequence shown here is derived from an EMBL/GenBank/DDBJ whole genome shotgun (WGS) entry which is preliminary data.</text>
</comment>
<dbReference type="Pfam" id="PF00059">
    <property type="entry name" value="Lectin_C"/>
    <property type="match status" value="1"/>
</dbReference>
<dbReference type="InterPro" id="IPR001304">
    <property type="entry name" value="C-type_lectin-like"/>
</dbReference>
<dbReference type="CDD" id="cd00037">
    <property type="entry name" value="CLECT"/>
    <property type="match status" value="1"/>
</dbReference>
<gene>
    <name evidence="2" type="ORF">Bpfe_013032</name>
</gene>
<organism evidence="2 3">
    <name type="scientific">Biomphalaria pfeifferi</name>
    <name type="common">Bloodfluke planorb</name>
    <name type="synonym">Freshwater snail</name>
    <dbReference type="NCBI Taxonomy" id="112525"/>
    <lineage>
        <taxon>Eukaryota</taxon>
        <taxon>Metazoa</taxon>
        <taxon>Spiralia</taxon>
        <taxon>Lophotrochozoa</taxon>
        <taxon>Mollusca</taxon>
        <taxon>Gastropoda</taxon>
        <taxon>Heterobranchia</taxon>
        <taxon>Euthyneura</taxon>
        <taxon>Panpulmonata</taxon>
        <taxon>Hygrophila</taxon>
        <taxon>Lymnaeoidea</taxon>
        <taxon>Planorbidae</taxon>
        <taxon>Biomphalaria</taxon>
    </lineage>
</organism>
<dbReference type="EMBL" id="JASAOG010000054">
    <property type="protein sequence ID" value="KAK0057514.1"/>
    <property type="molecule type" value="Genomic_DNA"/>
</dbReference>
<evidence type="ECO:0000313" key="3">
    <source>
        <dbReference type="Proteomes" id="UP001233172"/>
    </source>
</evidence>
<dbReference type="InterPro" id="IPR016186">
    <property type="entry name" value="C-type_lectin-like/link_sf"/>
</dbReference>
<feature type="domain" description="C-type lectin" evidence="1">
    <location>
        <begin position="38"/>
        <end position="142"/>
    </location>
</feature>
<reference evidence="2" key="1">
    <citation type="journal article" date="2023" name="PLoS Negl. Trop. Dis.">
        <title>A genome sequence for Biomphalaria pfeifferi, the major vector snail for the human-infecting parasite Schistosoma mansoni.</title>
        <authorList>
            <person name="Bu L."/>
            <person name="Lu L."/>
            <person name="Laidemitt M.R."/>
            <person name="Zhang S.M."/>
            <person name="Mutuku M."/>
            <person name="Mkoji G."/>
            <person name="Steinauer M."/>
            <person name="Loker E.S."/>
        </authorList>
    </citation>
    <scope>NUCLEOTIDE SEQUENCE</scope>
    <source>
        <strain evidence="2">KasaAsao</strain>
    </source>
</reference>
<dbReference type="SMART" id="SM00034">
    <property type="entry name" value="CLECT"/>
    <property type="match status" value="1"/>
</dbReference>
<protein>
    <submittedName>
        <fullName evidence="2">C-type lectin domain family 3 member A-like isoform X2</fullName>
    </submittedName>
</protein>
<evidence type="ECO:0000259" key="1">
    <source>
        <dbReference type="PROSITE" id="PS50041"/>
    </source>
</evidence>
<dbReference type="SUPFAM" id="SSF56436">
    <property type="entry name" value="C-type lectin-like"/>
    <property type="match status" value="1"/>
</dbReference>
<keyword evidence="3" id="KW-1185">Reference proteome</keyword>
<name>A0AAD8FBX8_BIOPF</name>
<dbReference type="InterPro" id="IPR016187">
    <property type="entry name" value="CTDL_fold"/>
</dbReference>
<sequence>MTISVMKEELQDMLRFKDIITSTFDNLKNLFLAPTHPYNGKRYWLTKNHASVTPIFALLFCEFRGGYLAEIDSPEEYTFVRDNLLIRSEVDYVFVSGSDEEQEGLWKHMNTKTVLTYLNWGDNENIGGRQENCLFYSRGNHWLLADAGCPILTEFINKMGYLCELPS</sequence>
<dbReference type="PROSITE" id="PS50041">
    <property type="entry name" value="C_TYPE_LECTIN_2"/>
    <property type="match status" value="1"/>
</dbReference>
<evidence type="ECO:0000313" key="2">
    <source>
        <dbReference type="EMBL" id="KAK0057514.1"/>
    </source>
</evidence>
<dbReference type="Proteomes" id="UP001233172">
    <property type="component" value="Unassembled WGS sequence"/>
</dbReference>
<dbReference type="AlphaFoldDB" id="A0AAD8FBX8"/>